<dbReference type="EMBL" id="JANPWB010000002">
    <property type="protein sequence ID" value="KAJ1211428.1"/>
    <property type="molecule type" value="Genomic_DNA"/>
</dbReference>
<dbReference type="AlphaFoldDB" id="A0AAV7WBK5"/>
<comment type="caution">
    <text evidence="1">The sequence shown here is derived from an EMBL/GenBank/DDBJ whole genome shotgun (WGS) entry which is preliminary data.</text>
</comment>
<protein>
    <submittedName>
        <fullName evidence="1">Uncharacterized protein</fullName>
    </submittedName>
</protein>
<sequence length="76" mass="8727">MTQHVTLRLPVTRHTEGHFSPSWAWETKYSPPQFSDDLRCVWPGLARWHCGMGTLQNRVPFTVTLTLALPDLPRAL</sequence>
<reference evidence="1" key="1">
    <citation type="journal article" date="2022" name="bioRxiv">
        <title>Sequencing and chromosome-scale assembly of the giantPleurodeles waltlgenome.</title>
        <authorList>
            <person name="Brown T."/>
            <person name="Elewa A."/>
            <person name="Iarovenko S."/>
            <person name="Subramanian E."/>
            <person name="Araus A.J."/>
            <person name="Petzold A."/>
            <person name="Susuki M."/>
            <person name="Suzuki K.-i.T."/>
            <person name="Hayashi T."/>
            <person name="Toyoda A."/>
            <person name="Oliveira C."/>
            <person name="Osipova E."/>
            <person name="Leigh N.D."/>
            <person name="Simon A."/>
            <person name="Yun M.H."/>
        </authorList>
    </citation>
    <scope>NUCLEOTIDE SEQUENCE</scope>
    <source>
        <strain evidence="1">20211129_DDA</strain>
        <tissue evidence="1">Liver</tissue>
    </source>
</reference>
<dbReference type="Proteomes" id="UP001066276">
    <property type="component" value="Chromosome 1_2"/>
</dbReference>
<name>A0AAV7WBK5_PLEWA</name>
<evidence type="ECO:0000313" key="2">
    <source>
        <dbReference type="Proteomes" id="UP001066276"/>
    </source>
</evidence>
<organism evidence="1 2">
    <name type="scientific">Pleurodeles waltl</name>
    <name type="common">Iberian ribbed newt</name>
    <dbReference type="NCBI Taxonomy" id="8319"/>
    <lineage>
        <taxon>Eukaryota</taxon>
        <taxon>Metazoa</taxon>
        <taxon>Chordata</taxon>
        <taxon>Craniata</taxon>
        <taxon>Vertebrata</taxon>
        <taxon>Euteleostomi</taxon>
        <taxon>Amphibia</taxon>
        <taxon>Batrachia</taxon>
        <taxon>Caudata</taxon>
        <taxon>Salamandroidea</taxon>
        <taxon>Salamandridae</taxon>
        <taxon>Pleurodelinae</taxon>
        <taxon>Pleurodeles</taxon>
    </lineage>
</organism>
<accession>A0AAV7WBK5</accession>
<gene>
    <name evidence="1" type="ORF">NDU88_006788</name>
</gene>
<evidence type="ECO:0000313" key="1">
    <source>
        <dbReference type="EMBL" id="KAJ1211428.1"/>
    </source>
</evidence>
<proteinExistence type="predicted"/>
<keyword evidence="2" id="KW-1185">Reference proteome</keyword>